<reference evidence="10" key="1">
    <citation type="submission" date="2023-06" db="EMBL/GenBank/DDBJ databases">
        <authorList>
            <person name="Delattre M."/>
        </authorList>
    </citation>
    <scope>NUCLEOTIDE SEQUENCE</scope>
    <source>
        <strain evidence="10">AF72</strain>
    </source>
</reference>
<feature type="domain" description="Protein kinase" evidence="9">
    <location>
        <begin position="1"/>
        <end position="155"/>
    </location>
</feature>
<keyword evidence="2" id="KW-0723">Serine/threonine-protein kinase</keyword>
<organism evidence="10 11">
    <name type="scientific">Mesorhabditis spiculigera</name>
    <dbReference type="NCBI Taxonomy" id="96644"/>
    <lineage>
        <taxon>Eukaryota</taxon>
        <taxon>Metazoa</taxon>
        <taxon>Ecdysozoa</taxon>
        <taxon>Nematoda</taxon>
        <taxon>Chromadorea</taxon>
        <taxon>Rhabditida</taxon>
        <taxon>Rhabditina</taxon>
        <taxon>Rhabditomorpha</taxon>
        <taxon>Rhabditoidea</taxon>
        <taxon>Rhabditidae</taxon>
        <taxon>Mesorhabditinae</taxon>
        <taxon>Mesorhabditis</taxon>
    </lineage>
</organism>
<dbReference type="PANTHER" id="PTHR43671:SF98">
    <property type="entry name" value="SERINE_THREONINE-PROTEIN KINASE NEK11"/>
    <property type="match status" value="1"/>
</dbReference>
<accession>A0AA36CKH0</accession>
<evidence type="ECO:0000256" key="2">
    <source>
        <dbReference type="ARBA" id="ARBA00022527"/>
    </source>
</evidence>
<dbReference type="EMBL" id="CATQJA010002452">
    <property type="protein sequence ID" value="CAJ0570710.1"/>
    <property type="molecule type" value="Genomic_DNA"/>
</dbReference>
<evidence type="ECO:0000256" key="6">
    <source>
        <dbReference type="ARBA" id="ARBA00022840"/>
    </source>
</evidence>
<keyword evidence="3" id="KW-0808">Transferase</keyword>
<evidence type="ECO:0000259" key="9">
    <source>
        <dbReference type="PROSITE" id="PS50011"/>
    </source>
</evidence>
<keyword evidence="6" id="KW-0067">ATP-binding</keyword>
<dbReference type="SMART" id="SM00220">
    <property type="entry name" value="S_TKc"/>
    <property type="match status" value="1"/>
</dbReference>
<evidence type="ECO:0000256" key="5">
    <source>
        <dbReference type="ARBA" id="ARBA00022777"/>
    </source>
</evidence>
<dbReference type="PROSITE" id="PS50011">
    <property type="entry name" value="PROTEIN_KINASE_DOM"/>
    <property type="match status" value="1"/>
</dbReference>
<sequence>MNVQLWFYDLFSGLHYLQIGHAAVHQDVKPQNLLISDDFVLKIGDFGTLKILDKACRYPSMLVGTPNYVAPEYLNAREVILTAEDLFKADIYGAGLVLWEMITRREVSSASEARDFTLGQHVPGPLQTVLSRCVEKTFSTRATCKEMYEKISEFANIPRNQFRPQSNSTKNYLVDPITQWAFENMQAPAGACSWMDGGEYVPPENVADNCVEFEEFMKKVKASPNFDAWTIKKRLLGPLDNYVKFPGIPLDDVKDIIFDDKNPGKIREAVVEATLPHLSEVSCMEQRDFLEDVEAEKKNYLENGGDALKTESVQLSWYLQRRNLSPHLNYVMALHGFDYELQNTVMFFAFDVMAFRKLERIGGKIRTCSTRKKSNRLTFKTYCAL</sequence>
<gene>
    <name evidence="10" type="ORF">MSPICULIGERA_LOCUS9147</name>
</gene>
<dbReference type="Pfam" id="PF00069">
    <property type="entry name" value="Pkinase"/>
    <property type="match status" value="1"/>
</dbReference>
<comment type="caution">
    <text evidence="10">The sequence shown here is derived from an EMBL/GenBank/DDBJ whole genome shotgun (WGS) entry which is preliminary data.</text>
</comment>
<comment type="catalytic activity">
    <reaction evidence="8">
        <text>L-seryl-[protein] + ATP = O-phospho-L-seryl-[protein] + ADP + H(+)</text>
        <dbReference type="Rhea" id="RHEA:17989"/>
        <dbReference type="Rhea" id="RHEA-COMP:9863"/>
        <dbReference type="Rhea" id="RHEA-COMP:11604"/>
        <dbReference type="ChEBI" id="CHEBI:15378"/>
        <dbReference type="ChEBI" id="CHEBI:29999"/>
        <dbReference type="ChEBI" id="CHEBI:30616"/>
        <dbReference type="ChEBI" id="CHEBI:83421"/>
        <dbReference type="ChEBI" id="CHEBI:456216"/>
        <dbReference type="EC" id="2.7.11.1"/>
    </reaction>
</comment>
<evidence type="ECO:0000313" key="10">
    <source>
        <dbReference type="EMBL" id="CAJ0570710.1"/>
    </source>
</evidence>
<comment type="catalytic activity">
    <reaction evidence="7">
        <text>L-threonyl-[protein] + ATP = O-phospho-L-threonyl-[protein] + ADP + H(+)</text>
        <dbReference type="Rhea" id="RHEA:46608"/>
        <dbReference type="Rhea" id="RHEA-COMP:11060"/>
        <dbReference type="Rhea" id="RHEA-COMP:11605"/>
        <dbReference type="ChEBI" id="CHEBI:15378"/>
        <dbReference type="ChEBI" id="CHEBI:30013"/>
        <dbReference type="ChEBI" id="CHEBI:30616"/>
        <dbReference type="ChEBI" id="CHEBI:61977"/>
        <dbReference type="ChEBI" id="CHEBI:456216"/>
        <dbReference type="EC" id="2.7.11.1"/>
    </reaction>
</comment>
<keyword evidence="11" id="KW-1185">Reference proteome</keyword>
<evidence type="ECO:0000256" key="7">
    <source>
        <dbReference type="ARBA" id="ARBA00047899"/>
    </source>
</evidence>
<evidence type="ECO:0000256" key="4">
    <source>
        <dbReference type="ARBA" id="ARBA00022741"/>
    </source>
</evidence>
<evidence type="ECO:0000256" key="1">
    <source>
        <dbReference type="ARBA" id="ARBA00012513"/>
    </source>
</evidence>
<protein>
    <recommendedName>
        <fullName evidence="1">non-specific serine/threonine protein kinase</fullName>
        <ecNumber evidence="1">2.7.11.1</ecNumber>
    </recommendedName>
</protein>
<dbReference type="AlphaFoldDB" id="A0AA36CKH0"/>
<dbReference type="PANTHER" id="PTHR43671">
    <property type="entry name" value="SERINE/THREONINE-PROTEIN KINASE NEK"/>
    <property type="match status" value="1"/>
</dbReference>
<name>A0AA36CKH0_9BILA</name>
<dbReference type="Gene3D" id="1.10.510.10">
    <property type="entry name" value="Transferase(Phosphotransferase) domain 1"/>
    <property type="match status" value="1"/>
</dbReference>
<keyword evidence="5" id="KW-0418">Kinase</keyword>
<evidence type="ECO:0000256" key="8">
    <source>
        <dbReference type="ARBA" id="ARBA00048679"/>
    </source>
</evidence>
<evidence type="ECO:0000256" key="3">
    <source>
        <dbReference type="ARBA" id="ARBA00022679"/>
    </source>
</evidence>
<dbReference type="SUPFAM" id="SSF56112">
    <property type="entry name" value="Protein kinase-like (PK-like)"/>
    <property type="match status" value="1"/>
</dbReference>
<dbReference type="InterPro" id="IPR011009">
    <property type="entry name" value="Kinase-like_dom_sf"/>
</dbReference>
<dbReference type="Proteomes" id="UP001177023">
    <property type="component" value="Unassembled WGS sequence"/>
</dbReference>
<evidence type="ECO:0000313" key="11">
    <source>
        <dbReference type="Proteomes" id="UP001177023"/>
    </source>
</evidence>
<dbReference type="GO" id="GO:0004674">
    <property type="term" value="F:protein serine/threonine kinase activity"/>
    <property type="evidence" value="ECO:0007669"/>
    <property type="project" value="UniProtKB-KW"/>
</dbReference>
<dbReference type="EC" id="2.7.11.1" evidence="1"/>
<dbReference type="InterPro" id="IPR000719">
    <property type="entry name" value="Prot_kinase_dom"/>
</dbReference>
<proteinExistence type="predicted"/>
<keyword evidence="4" id="KW-0547">Nucleotide-binding</keyword>
<dbReference type="GO" id="GO:0005524">
    <property type="term" value="F:ATP binding"/>
    <property type="evidence" value="ECO:0007669"/>
    <property type="project" value="UniProtKB-KW"/>
</dbReference>
<dbReference type="InterPro" id="IPR050660">
    <property type="entry name" value="NEK_Ser/Thr_kinase"/>
</dbReference>
<feature type="non-terminal residue" evidence="10">
    <location>
        <position position="385"/>
    </location>
</feature>